<dbReference type="AlphaFoldDB" id="A0A9W8WWV7"/>
<proteinExistence type="predicted"/>
<comment type="caution">
    <text evidence="1">The sequence shown here is derived from an EMBL/GenBank/DDBJ whole genome shotgun (WGS) entry which is preliminary data.</text>
</comment>
<reference evidence="1" key="1">
    <citation type="submission" date="2022-10" db="EMBL/GenBank/DDBJ databases">
        <title>Tapping the CABI collections for fungal endophytes: first genome assemblies for Collariella, Neodidymelliopsis, Ascochyta clinopodiicola, Didymella pomorum, Didymosphaeria variabile, Neocosmospora piperis and Neocucurbitaria cava.</title>
        <authorList>
            <person name="Hill R."/>
        </authorList>
    </citation>
    <scope>NUCLEOTIDE SEQUENCE</scope>
    <source>
        <strain evidence="1">IMI 360193</strain>
    </source>
</reference>
<name>A0A9W8WWV7_9PLEO</name>
<accession>A0A9W8WWV7</accession>
<protein>
    <submittedName>
        <fullName evidence="1">ATPase with role in protein import into the ER</fullName>
    </submittedName>
</protein>
<dbReference type="Gene3D" id="1.20.1270.10">
    <property type="match status" value="1"/>
</dbReference>
<dbReference type="EMBL" id="JAPEUV010000065">
    <property type="protein sequence ID" value="KAJ4335188.1"/>
    <property type="molecule type" value="Genomic_DNA"/>
</dbReference>
<organism evidence="1 2">
    <name type="scientific">Didymella glomerata</name>
    <dbReference type="NCBI Taxonomy" id="749621"/>
    <lineage>
        <taxon>Eukaryota</taxon>
        <taxon>Fungi</taxon>
        <taxon>Dikarya</taxon>
        <taxon>Ascomycota</taxon>
        <taxon>Pezizomycotina</taxon>
        <taxon>Dothideomycetes</taxon>
        <taxon>Pleosporomycetidae</taxon>
        <taxon>Pleosporales</taxon>
        <taxon>Pleosporineae</taxon>
        <taxon>Didymellaceae</taxon>
        <taxon>Didymella</taxon>
    </lineage>
</organism>
<sequence length="104" mass="11715">MLEKSEEYAKEDSADRAHFVSQSKLEEYIYGLKRQFHDLFGFVGCSKVNRDDKKSFLNAIQHTEDWLDRNAANAVAGEFDKQLEKLSTLLPPGSTCLRSAANSG</sequence>
<dbReference type="SUPFAM" id="SSF100934">
    <property type="entry name" value="Heat shock protein 70kD (HSP70), C-terminal subdomain"/>
    <property type="match status" value="1"/>
</dbReference>
<dbReference type="Proteomes" id="UP001140562">
    <property type="component" value="Unassembled WGS sequence"/>
</dbReference>
<gene>
    <name evidence="1" type="primary">KAR2_2</name>
    <name evidence="1" type="ORF">N0V87_006342</name>
</gene>
<evidence type="ECO:0000313" key="2">
    <source>
        <dbReference type="Proteomes" id="UP001140562"/>
    </source>
</evidence>
<dbReference type="InterPro" id="IPR029048">
    <property type="entry name" value="HSP70_C_sf"/>
</dbReference>
<evidence type="ECO:0000313" key="1">
    <source>
        <dbReference type="EMBL" id="KAJ4335188.1"/>
    </source>
</evidence>
<keyword evidence="2" id="KW-1185">Reference proteome</keyword>
<dbReference type="OrthoDB" id="3201656at2759"/>